<proteinExistence type="predicted"/>
<reference evidence="2 3" key="1">
    <citation type="submission" date="2020-08" db="EMBL/GenBank/DDBJ databases">
        <title>Description of Clavibacter zhangzhiyonge sp. nov., a phytopathogenic actinobacterium isolated from barley seeds, causing leaf brown spot and decline.</title>
        <authorList>
            <person name="Tian Q."/>
            <person name="Chuan J."/>
            <person name="Zhao W."/>
            <person name="Li X."/>
        </authorList>
    </citation>
    <scope>NUCLEOTIDE SEQUENCE [LARGE SCALE GENOMIC DNA]</scope>
    <source>
        <strain evidence="2 3">DM1</strain>
    </source>
</reference>
<name>A0A7L7Z0L7_9MICO</name>
<feature type="transmembrane region" description="Helical" evidence="1">
    <location>
        <begin position="14"/>
        <end position="37"/>
    </location>
</feature>
<gene>
    <name evidence="2" type="ORF">H9X71_11570</name>
</gene>
<keyword evidence="3" id="KW-1185">Reference proteome</keyword>
<protein>
    <submittedName>
        <fullName evidence="2">Uncharacterized protein</fullName>
    </submittedName>
</protein>
<dbReference type="RefSeq" id="WP_191147232.1">
    <property type="nucleotide sequence ID" value="NZ_CP061274.1"/>
</dbReference>
<dbReference type="AlphaFoldDB" id="A0A7L7Z0L7"/>
<evidence type="ECO:0000313" key="3">
    <source>
        <dbReference type="Proteomes" id="UP000516660"/>
    </source>
</evidence>
<dbReference type="Proteomes" id="UP000516660">
    <property type="component" value="Chromosome"/>
</dbReference>
<dbReference type="EMBL" id="CP061274">
    <property type="protein sequence ID" value="QOD43235.1"/>
    <property type="molecule type" value="Genomic_DNA"/>
</dbReference>
<keyword evidence="1" id="KW-1133">Transmembrane helix</keyword>
<keyword evidence="1" id="KW-0812">Transmembrane</keyword>
<accession>A0A7L7Z0L7</accession>
<organism evidence="2 3">
    <name type="scientific">Clavibacter zhangzhiyongii</name>
    <dbReference type="NCBI Taxonomy" id="2768071"/>
    <lineage>
        <taxon>Bacteria</taxon>
        <taxon>Bacillati</taxon>
        <taxon>Actinomycetota</taxon>
        <taxon>Actinomycetes</taxon>
        <taxon>Micrococcales</taxon>
        <taxon>Microbacteriaceae</taxon>
        <taxon>Clavibacter</taxon>
    </lineage>
</organism>
<keyword evidence="1" id="KW-0472">Membrane</keyword>
<sequence length="74" mass="7226">MDPHERRRAALRRAVAAVGGVLVVAAVALGVVGVVVYTGGSDLGLLALVAALALVTAGAGLVVAAVRAGAGRRR</sequence>
<evidence type="ECO:0000256" key="1">
    <source>
        <dbReference type="SAM" id="Phobius"/>
    </source>
</evidence>
<feature type="transmembrane region" description="Helical" evidence="1">
    <location>
        <begin position="43"/>
        <end position="66"/>
    </location>
</feature>
<evidence type="ECO:0000313" key="2">
    <source>
        <dbReference type="EMBL" id="QOD43235.1"/>
    </source>
</evidence>
<dbReference type="KEGG" id="czh:H9X71_11570"/>